<dbReference type="Proteomes" id="UP001386955">
    <property type="component" value="Unassembled WGS sequence"/>
</dbReference>
<evidence type="ECO:0000313" key="2">
    <source>
        <dbReference type="Proteomes" id="UP001386955"/>
    </source>
</evidence>
<dbReference type="PANTHER" id="PTHR47859">
    <property type="entry name" value="PENTATRICOPEPTIDE REPEAT-CONTAINING PROTEIN"/>
    <property type="match status" value="1"/>
</dbReference>
<gene>
    <name evidence="1" type="ORF">VNO78_16578</name>
</gene>
<sequence>MHGRRSLFSHRRTLKQCCYFRASLGEMHGFRARVFLRPISHCRSKSRHHHGPQIQFFQTLTSTATGSQFAGKPSMQIQIIKALNSGDRKKASDLLLDFGSKTHSLTANDFFVMEMWRFMELKGVSMNNICSSLMMQTLCKRGYLEEAFDVADYLRGS</sequence>
<reference evidence="1 2" key="1">
    <citation type="submission" date="2024-01" db="EMBL/GenBank/DDBJ databases">
        <title>The genomes of 5 underutilized Papilionoideae crops provide insights into root nodulation and disease resistanc.</title>
        <authorList>
            <person name="Jiang F."/>
        </authorList>
    </citation>
    <scope>NUCLEOTIDE SEQUENCE [LARGE SCALE GENOMIC DNA]</scope>
    <source>
        <strain evidence="1">DUOXIRENSHENG_FW03</strain>
        <tissue evidence="1">Leaves</tissue>
    </source>
</reference>
<comment type="caution">
    <text evidence="1">The sequence shown here is derived from an EMBL/GenBank/DDBJ whole genome shotgun (WGS) entry which is preliminary data.</text>
</comment>
<evidence type="ECO:0000313" key="1">
    <source>
        <dbReference type="EMBL" id="KAK7395947.1"/>
    </source>
</evidence>
<dbReference type="AlphaFoldDB" id="A0AAN9SH05"/>
<protein>
    <recommendedName>
        <fullName evidence="3">Pentatricopeptide repeat-containing protein</fullName>
    </recommendedName>
</protein>
<accession>A0AAN9SH05</accession>
<proteinExistence type="predicted"/>
<evidence type="ECO:0008006" key="3">
    <source>
        <dbReference type="Google" id="ProtNLM"/>
    </source>
</evidence>
<dbReference type="PANTHER" id="PTHR47859:SF1">
    <property type="entry name" value="PENTATRICOPEPTIDE REPEAT-CONTAINING PROTEIN"/>
    <property type="match status" value="1"/>
</dbReference>
<organism evidence="1 2">
    <name type="scientific">Psophocarpus tetragonolobus</name>
    <name type="common">Winged bean</name>
    <name type="synonym">Dolichos tetragonolobus</name>
    <dbReference type="NCBI Taxonomy" id="3891"/>
    <lineage>
        <taxon>Eukaryota</taxon>
        <taxon>Viridiplantae</taxon>
        <taxon>Streptophyta</taxon>
        <taxon>Embryophyta</taxon>
        <taxon>Tracheophyta</taxon>
        <taxon>Spermatophyta</taxon>
        <taxon>Magnoliopsida</taxon>
        <taxon>eudicotyledons</taxon>
        <taxon>Gunneridae</taxon>
        <taxon>Pentapetalae</taxon>
        <taxon>rosids</taxon>
        <taxon>fabids</taxon>
        <taxon>Fabales</taxon>
        <taxon>Fabaceae</taxon>
        <taxon>Papilionoideae</taxon>
        <taxon>50 kb inversion clade</taxon>
        <taxon>NPAAA clade</taxon>
        <taxon>indigoferoid/millettioid clade</taxon>
        <taxon>Phaseoleae</taxon>
        <taxon>Psophocarpus</taxon>
    </lineage>
</organism>
<name>A0AAN9SH05_PSOTE</name>
<keyword evidence="2" id="KW-1185">Reference proteome</keyword>
<dbReference type="EMBL" id="JAYMYS010000004">
    <property type="protein sequence ID" value="KAK7395947.1"/>
    <property type="molecule type" value="Genomic_DNA"/>
</dbReference>